<comment type="caution">
    <text evidence="2">The sequence shown here is derived from an EMBL/GenBank/DDBJ whole genome shotgun (WGS) entry which is preliminary data.</text>
</comment>
<feature type="transmembrane region" description="Helical" evidence="1">
    <location>
        <begin position="6"/>
        <end position="22"/>
    </location>
</feature>
<proteinExistence type="predicted"/>
<dbReference type="Proteomes" id="UP000619788">
    <property type="component" value="Unassembled WGS sequence"/>
</dbReference>
<keyword evidence="3" id="KW-1185">Reference proteome</keyword>
<reference evidence="2 3" key="1">
    <citation type="submission" date="2021-01" db="EMBL/GenBank/DDBJ databases">
        <title>Whole genome shotgun sequence of Planobispora siamensis NBRC 107568.</title>
        <authorList>
            <person name="Komaki H."/>
            <person name="Tamura T."/>
        </authorList>
    </citation>
    <scope>NUCLEOTIDE SEQUENCE [LARGE SCALE GENOMIC DNA]</scope>
    <source>
        <strain evidence="2 3">NBRC 107568</strain>
    </source>
</reference>
<dbReference type="EMBL" id="BOOJ01000105">
    <property type="protein sequence ID" value="GIH97845.1"/>
    <property type="molecule type" value="Genomic_DNA"/>
</dbReference>
<name>A0A8J3SQX0_9ACTN</name>
<gene>
    <name evidence="2" type="ORF">Psi01_84750</name>
</gene>
<evidence type="ECO:0000313" key="2">
    <source>
        <dbReference type="EMBL" id="GIH97845.1"/>
    </source>
</evidence>
<keyword evidence="1" id="KW-0812">Transmembrane</keyword>
<protein>
    <submittedName>
        <fullName evidence="2">Uncharacterized protein</fullName>
    </submittedName>
</protein>
<dbReference type="AlphaFoldDB" id="A0A8J3SQX0"/>
<accession>A0A8J3SQX0</accession>
<keyword evidence="1" id="KW-1133">Transmembrane helix</keyword>
<evidence type="ECO:0000256" key="1">
    <source>
        <dbReference type="SAM" id="Phobius"/>
    </source>
</evidence>
<evidence type="ECO:0000313" key="3">
    <source>
        <dbReference type="Proteomes" id="UP000619788"/>
    </source>
</evidence>
<sequence>MWGWVGTPWLAAGPVLLALAIVQPWHLSHSARREIIAAVVLVILSAVAEQDSGAPWAQPILRLAVLALMLFVPRPLDPPRELDAGQGRTHP</sequence>
<keyword evidence="1" id="KW-0472">Membrane</keyword>
<organism evidence="2 3">
    <name type="scientific">Planobispora siamensis</name>
    <dbReference type="NCBI Taxonomy" id="936338"/>
    <lineage>
        <taxon>Bacteria</taxon>
        <taxon>Bacillati</taxon>
        <taxon>Actinomycetota</taxon>
        <taxon>Actinomycetes</taxon>
        <taxon>Streptosporangiales</taxon>
        <taxon>Streptosporangiaceae</taxon>
        <taxon>Planobispora</taxon>
    </lineage>
</organism>